<dbReference type="InterPro" id="IPR022635">
    <property type="entry name" value="DNA_polIII_beta_C"/>
</dbReference>
<evidence type="ECO:0000256" key="4">
    <source>
        <dbReference type="ARBA" id="ARBA00022490"/>
    </source>
</evidence>
<dbReference type="OrthoDB" id="8421503at2"/>
<comment type="subunit">
    <text evidence="10">Forms a ring-shaped head-to-tail homodimer around DNA.</text>
</comment>
<keyword evidence="6 10" id="KW-0548">Nucleotidyltransferase</keyword>
<evidence type="ECO:0000256" key="1">
    <source>
        <dbReference type="ARBA" id="ARBA00004496"/>
    </source>
</evidence>
<dbReference type="CDD" id="cd00140">
    <property type="entry name" value="beta_clamp"/>
    <property type="match status" value="1"/>
</dbReference>
<reference evidence="14 15" key="1">
    <citation type="submission" date="2018-10" db="EMBL/GenBank/DDBJ databases">
        <title>Genomic Encyclopedia of Type Strains, Phase IV (KMG-IV): sequencing the most valuable type-strain genomes for metagenomic binning, comparative biology and taxonomic classification.</title>
        <authorList>
            <person name="Goeker M."/>
        </authorList>
    </citation>
    <scope>NUCLEOTIDE SEQUENCE [LARGE SCALE GENOMIC DNA]</scope>
    <source>
        <strain evidence="14 15">DSM 4734</strain>
    </source>
</reference>
<dbReference type="GO" id="GO:0003887">
    <property type="term" value="F:DNA-directed DNA polymerase activity"/>
    <property type="evidence" value="ECO:0007669"/>
    <property type="project" value="UniProtKB-UniRule"/>
</dbReference>
<dbReference type="AlphaFoldDB" id="A0A495CYA7"/>
<keyword evidence="7 10" id="KW-0235">DNA replication</keyword>
<evidence type="ECO:0000256" key="9">
    <source>
        <dbReference type="ARBA" id="ARBA00023125"/>
    </source>
</evidence>
<dbReference type="NCBIfam" id="TIGR00663">
    <property type="entry name" value="dnan"/>
    <property type="match status" value="1"/>
</dbReference>
<dbReference type="PIRSF" id="PIRSF000804">
    <property type="entry name" value="DNA_pol_III_b"/>
    <property type="match status" value="1"/>
</dbReference>
<evidence type="ECO:0000259" key="13">
    <source>
        <dbReference type="Pfam" id="PF02768"/>
    </source>
</evidence>
<evidence type="ECO:0000313" key="15">
    <source>
        <dbReference type="Proteomes" id="UP000273675"/>
    </source>
</evidence>
<evidence type="ECO:0000259" key="12">
    <source>
        <dbReference type="Pfam" id="PF02767"/>
    </source>
</evidence>
<dbReference type="SMART" id="SM00480">
    <property type="entry name" value="POL3Bc"/>
    <property type="match status" value="1"/>
</dbReference>
<comment type="subcellular location">
    <subcellularLocation>
        <location evidence="1 10">Cytoplasm</location>
    </subcellularLocation>
</comment>
<dbReference type="InterPro" id="IPR022634">
    <property type="entry name" value="DNA_polIII_beta_N"/>
</dbReference>
<feature type="domain" description="DNA polymerase III beta sliding clamp C-terminal" evidence="13">
    <location>
        <begin position="252"/>
        <end position="371"/>
    </location>
</feature>
<dbReference type="GO" id="GO:0006271">
    <property type="term" value="P:DNA strand elongation involved in DNA replication"/>
    <property type="evidence" value="ECO:0007669"/>
    <property type="project" value="TreeGrafter"/>
</dbReference>
<evidence type="ECO:0000259" key="11">
    <source>
        <dbReference type="Pfam" id="PF00712"/>
    </source>
</evidence>
<name>A0A495CYA7_9PROT</name>
<comment type="caution">
    <text evidence="14">The sequence shown here is derived from an EMBL/GenBank/DDBJ whole genome shotgun (WGS) entry which is preliminary data.</text>
</comment>
<evidence type="ECO:0000256" key="6">
    <source>
        <dbReference type="ARBA" id="ARBA00022695"/>
    </source>
</evidence>
<accession>A0A495CYA7</accession>
<dbReference type="GO" id="GO:0008408">
    <property type="term" value="F:3'-5' exonuclease activity"/>
    <property type="evidence" value="ECO:0007669"/>
    <property type="project" value="InterPro"/>
</dbReference>
<evidence type="ECO:0000256" key="5">
    <source>
        <dbReference type="ARBA" id="ARBA00022679"/>
    </source>
</evidence>
<evidence type="ECO:0000256" key="10">
    <source>
        <dbReference type="PIRNR" id="PIRNR000804"/>
    </source>
</evidence>
<dbReference type="PANTHER" id="PTHR30478:SF0">
    <property type="entry name" value="BETA SLIDING CLAMP"/>
    <property type="match status" value="1"/>
</dbReference>
<dbReference type="InterPro" id="IPR022637">
    <property type="entry name" value="DNA_polIII_beta_cen"/>
</dbReference>
<comment type="similarity">
    <text evidence="2 10">Belongs to the beta sliding clamp family.</text>
</comment>
<protein>
    <recommendedName>
        <fullName evidence="3 10">Beta sliding clamp</fullName>
    </recommendedName>
</protein>
<comment type="function">
    <text evidence="10">Confers DNA tethering and processivity to DNA polymerases and other proteins. Acts as a clamp, forming a ring around DNA (a reaction catalyzed by the clamp-loading complex) which diffuses in an ATP-independent manner freely and bidirectionally along dsDNA. Initially characterized for its ability to contact the catalytic subunit of DNA polymerase III (Pol III), a complex, multichain enzyme responsible for most of the replicative synthesis in bacteria; Pol III exhibits 3'-5' exonuclease proofreading activity. The beta chain is required for initiation of replication as well as for processivity of DNA replication.</text>
</comment>
<dbReference type="PANTHER" id="PTHR30478">
    <property type="entry name" value="DNA POLYMERASE III SUBUNIT BETA"/>
    <property type="match status" value="1"/>
</dbReference>
<dbReference type="Proteomes" id="UP000273675">
    <property type="component" value="Unassembled WGS sequence"/>
</dbReference>
<dbReference type="Gene3D" id="3.70.10.10">
    <property type="match status" value="1"/>
</dbReference>
<feature type="domain" description="DNA polymerase III beta sliding clamp central" evidence="12">
    <location>
        <begin position="131"/>
        <end position="249"/>
    </location>
</feature>
<dbReference type="EMBL" id="RBIM01000009">
    <property type="protein sequence ID" value="RKQ89560.1"/>
    <property type="molecule type" value="Genomic_DNA"/>
</dbReference>
<feature type="domain" description="DNA polymerase III beta sliding clamp N-terminal" evidence="11">
    <location>
        <begin position="1"/>
        <end position="121"/>
    </location>
</feature>
<dbReference type="SUPFAM" id="SSF55979">
    <property type="entry name" value="DNA clamp"/>
    <property type="match status" value="3"/>
</dbReference>
<dbReference type="Pfam" id="PF00712">
    <property type="entry name" value="DNA_pol3_beta"/>
    <property type="match status" value="1"/>
</dbReference>
<evidence type="ECO:0000256" key="2">
    <source>
        <dbReference type="ARBA" id="ARBA00010752"/>
    </source>
</evidence>
<dbReference type="RefSeq" id="WP_121212479.1">
    <property type="nucleotide sequence ID" value="NZ_RBIM01000009.1"/>
</dbReference>
<keyword evidence="8 10" id="KW-0239">DNA-directed DNA polymerase</keyword>
<dbReference type="GO" id="GO:0009360">
    <property type="term" value="C:DNA polymerase III complex"/>
    <property type="evidence" value="ECO:0007669"/>
    <property type="project" value="InterPro"/>
</dbReference>
<dbReference type="Pfam" id="PF02767">
    <property type="entry name" value="DNA_pol3_beta_2"/>
    <property type="match status" value="1"/>
</dbReference>
<evidence type="ECO:0000256" key="8">
    <source>
        <dbReference type="ARBA" id="ARBA00022932"/>
    </source>
</evidence>
<evidence type="ECO:0000313" key="14">
    <source>
        <dbReference type="EMBL" id="RKQ89560.1"/>
    </source>
</evidence>
<proteinExistence type="inferred from homology"/>
<dbReference type="GO" id="GO:0005737">
    <property type="term" value="C:cytoplasm"/>
    <property type="evidence" value="ECO:0007669"/>
    <property type="project" value="UniProtKB-SubCell"/>
</dbReference>
<dbReference type="GO" id="GO:0003677">
    <property type="term" value="F:DNA binding"/>
    <property type="evidence" value="ECO:0007669"/>
    <property type="project" value="UniProtKB-UniRule"/>
</dbReference>
<sequence length="372" mass="40241">MKLTIERATLLKALGHVQAVVEKRNTIPILSNVLISAGPDGASFAATDLDIEILETTDASCDGEGLVTAPAHTLYDITRKLPDGADVTLEMTSGDPRLTLKAGRSSFSLPSLPPGDFPVMPTEDLEHRFKVPARELARLIDKTRFAISTEETRYYLNGIHLHAAEQDGRKTLRAVATDGVRLALAEVDLPDGATGMPGVIVPRKTVQEVKRLLEDADDEVEVSVSEGKIRFRLGKAVLTSKLIDGAFPDYERVIPRGNTRLMSVENKRFAEAVDRVATISVEKSRSVKLSLGADALTLAVNNPESGQAEEELAVSYSDEGFAIGFNARYMLDVASQIEGDEARFHFADAASPALVTDSGDPDALYVLMPLRV</sequence>
<keyword evidence="4 10" id="KW-0963">Cytoplasm</keyword>
<dbReference type="Pfam" id="PF02768">
    <property type="entry name" value="DNA_pol3_beta_3"/>
    <property type="match status" value="1"/>
</dbReference>
<evidence type="ECO:0000256" key="3">
    <source>
        <dbReference type="ARBA" id="ARBA00021035"/>
    </source>
</evidence>
<dbReference type="InterPro" id="IPR046938">
    <property type="entry name" value="DNA_clamp_sf"/>
</dbReference>
<gene>
    <name evidence="14" type="ORF">C7435_3262</name>
</gene>
<evidence type="ECO:0000256" key="7">
    <source>
        <dbReference type="ARBA" id="ARBA00022705"/>
    </source>
</evidence>
<dbReference type="InterPro" id="IPR001001">
    <property type="entry name" value="DNA_polIII_beta"/>
</dbReference>
<dbReference type="Gene3D" id="3.10.150.10">
    <property type="entry name" value="DNA Polymerase III, subunit A, domain 2"/>
    <property type="match status" value="1"/>
</dbReference>
<organism evidence="14 15">
    <name type="scientific">Maricaulis maris</name>
    <dbReference type="NCBI Taxonomy" id="74318"/>
    <lineage>
        <taxon>Bacteria</taxon>
        <taxon>Pseudomonadati</taxon>
        <taxon>Pseudomonadota</taxon>
        <taxon>Alphaproteobacteria</taxon>
        <taxon>Maricaulales</taxon>
        <taxon>Maricaulaceae</taxon>
        <taxon>Maricaulis</taxon>
    </lineage>
</organism>
<keyword evidence="5 10" id="KW-0808">Transferase</keyword>
<keyword evidence="9" id="KW-0238">DNA-binding</keyword>